<reference evidence="1 2" key="1">
    <citation type="submission" date="2019-08" db="EMBL/GenBank/DDBJ databases">
        <title>Whole genome of Aphis craccivora.</title>
        <authorList>
            <person name="Voronova N.V."/>
            <person name="Shulinski R.S."/>
            <person name="Bandarenka Y.V."/>
            <person name="Zhorov D.G."/>
            <person name="Warner D."/>
        </authorList>
    </citation>
    <scope>NUCLEOTIDE SEQUENCE [LARGE SCALE GENOMIC DNA]</scope>
    <source>
        <strain evidence="1">180601</strain>
        <tissue evidence="1">Whole Body</tissue>
    </source>
</reference>
<keyword evidence="2" id="KW-1185">Reference proteome</keyword>
<proteinExistence type="predicted"/>
<dbReference type="AlphaFoldDB" id="A0A6G0Y550"/>
<evidence type="ECO:0000313" key="1">
    <source>
        <dbReference type="EMBL" id="KAF0749475.1"/>
    </source>
</evidence>
<protein>
    <submittedName>
        <fullName evidence="1">SWIM-type domain-containing protein</fullName>
    </submittedName>
</protein>
<sequence length="66" mass="7368">MSLSLLRIFTYANCTLNSRSAIEGEQILKSKQIILCGKIEMVNMTSAMSIVIQIRALINCSNITFK</sequence>
<dbReference type="EMBL" id="VUJU01006085">
    <property type="protein sequence ID" value="KAF0749475.1"/>
    <property type="molecule type" value="Genomic_DNA"/>
</dbReference>
<name>A0A6G0Y550_APHCR</name>
<dbReference type="Proteomes" id="UP000478052">
    <property type="component" value="Unassembled WGS sequence"/>
</dbReference>
<gene>
    <name evidence="1" type="ORF">FWK35_00032651</name>
</gene>
<organism evidence="1 2">
    <name type="scientific">Aphis craccivora</name>
    <name type="common">Cowpea aphid</name>
    <dbReference type="NCBI Taxonomy" id="307492"/>
    <lineage>
        <taxon>Eukaryota</taxon>
        <taxon>Metazoa</taxon>
        <taxon>Ecdysozoa</taxon>
        <taxon>Arthropoda</taxon>
        <taxon>Hexapoda</taxon>
        <taxon>Insecta</taxon>
        <taxon>Pterygota</taxon>
        <taxon>Neoptera</taxon>
        <taxon>Paraneoptera</taxon>
        <taxon>Hemiptera</taxon>
        <taxon>Sternorrhyncha</taxon>
        <taxon>Aphidomorpha</taxon>
        <taxon>Aphidoidea</taxon>
        <taxon>Aphididae</taxon>
        <taxon>Aphidini</taxon>
        <taxon>Aphis</taxon>
        <taxon>Aphis</taxon>
    </lineage>
</organism>
<comment type="caution">
    <text evidence="1">The sequence shown here is derived from an EMBL/GenBank/DDBJ whole genome shotgun (WGS) entry which is preliminary data.</text>
</comment>
<evidence type="ECO:0000313" key="2">
    <source>
        <dbReference type="Proteomes" id="UP000478052"/>
    </source>
</evidence>
<accession>A0A6G0Y550</accession>